<dbReference type="EMBL" id="UGNV01000001">
    <property type="protein sequence ID" value="STX29777.1"/>
    <property type="molecule type" value="Genomic_DNA"/>
</dbReference>
<dbReference type="RefSeq" id="WP_115303446.1">
    <property type="nucleotide sequence ID" value="NZ_CAAAHO010000002.1"/>
</dbReference>
<evidence type="ECO:0000313" key="2">
    <source>
        <dbReference type="Proteomes" id="UP000254968"/>
    </source>
</evidence>
<reference evidence="1 2" key="1">
    <citation type="submission" date="2018-06" db="EMBL/GenBank/DDBJ databases">
        <authorList>
            <consortium name="Pathogen Informatics"/>
            <person name="Doyle S."/>
        </authorList>
    </citation>
    <scope>NUCLEOTIDE SEQUENCE [LARGE SCALE GENOMIC DNA]</scope>
    <source>
        <strain evidence="1 2">NCTC13315</strain>
    </source>
</reference>
<dbReference type="OrthoDB" id="9942827at2"/>
<gene>
    <name evidence="1" type="ORF">NCTC13315_02329</name>
</gene>
<proteinExistence type="predicted"/>
<sequence>MKSKYLHDVFDAKEQLTNSILPIQGFFHAKKREYIHTREYPYTSFVKDIFIPKNIDRKLLLRILKNLDHVSFITYLNHITNQAYLDLMLDSAIYSRKFIEKNRMFFIGSALNSETEPADYDTVCFGIGDIDSTALKNGSLKYPPAKITVNFKKLLKARHCIEGQMFVKEHDLLWTTKPDNQEFRDTCTTAKDHAMFACYSIPEEFSKVLPIGNINLKIYRNACGVKFVLENEQYVLHYNYNGKYLEPYNGLSIEEKLHFNIQEEVIEKDFGQTLFYGPAKDTEKFFVMQFFRHIEKLPKLMKIIYAQLDAISDEEMIHLFNNIGKILSCGAEFNFHRGFCLPIEAISQVQFLKQFDVENKDRKFYSTHYGCNQFFSNPLFKPVTLDINDVINIVQSSDINLLISLIRDFQPVFKSARFIKYILNFTREETEQYNLLNSLFEEIVSNESRESLLQGKSPADIIEHFALIIGNREGGVKIVNL</sequence>
<keyword evidence="2" id="KW-1185">Reference proteome</keyword>
<evidence type="ECO:0000313" key="1">
    <source>
        <dbReference type="EMBL" id="STX29777.1"/>
    </source>
</evidence>
<dbReference type="AlphaFoldDB" id="A0A378I3L7"/>
<accession>A0A378I3L7</accession>
<protein>
    <submittedName>
        <fullName evidence="1">Uncharacterized protein</fullName>
    </submittedName>
</protein>
<name>A0A378I3L7_9GAMM</name>
<dbReference type="Proteomes" id="UP000254968">
    <property type="component" value="Unassembled WGS sequence"/>
</dbReference>
<organism evidence="1 2">
    <name type="scientific">Legionella beliardensis</name>
    <dbReference type="NCBI Taxonomy" id="91822"/>
    <lineage>
        <taxon>Bacteria</taxon>
        <taxon>Pseudomonadati</taxon>
        <taxon>Pseudomonadota</taxon>
        <taxon>Gammaproteobacteria</taxon>
        <taxon>Legionellales</taxon>
        <taxon>Legionellaceae</taxon>
        <taxon>Legionella</taxon>
    </lineage>
</organism>